<sequence>LWKMHSVTSSRIVKCVPAASSSTRHLTTRQKRSGPSLARRGSPTASPTELFGLGPIAPAGCEPPVETEVTQATSCCDRASPKVKRRLIEATLEDARATRLYQEPVVQSCDMTPVEGCGTNRSRQARTSRGAYRAERGVDSALEACEESSPRPDRTGRVDHEMSLDDCLGGVG</sequence>
<feature type="compositionally biased region" description="Basic and acidic residues" evidence="1">
    <location>
        <begin position="148"/>
        <end position="163"/>
    </location>
</feature>
<reference evidence="2 3" key="1">
    <citation type="submission" date="2020-04" db="EMBL/GenBank/DDBJ databases">
        <title>Perkinsus olseni comparative genomics.</title>
        <authorList>
            <person name="Bogema D.R."/>
        </authorList>
    </citation>
    <scope>NUCLEOTIDE SEQUENCE [LARGE SCALE GENOMIC DNA]</scope>
    <source>
        <strain evidence="2 3">ATCC PRA-207</strain>
    </source>
</reference>
<feature type="region of interest" description="Disordered" evidence="1">
    <location>
        <begin position="19"/>
        <end position="55"/>
    </location>
</feature>
<comment type="caution">
    <text evidence="2">The sequence shown here is derived from an EMBL/GenBank/DDBJ whole genome shotgun (WGS) entry which is preliminary data.</text>
</comment>
<dbReference type="EMBL" id="JABANO010041165">
    <property type="protein sequence ID" value="KAF4680110.1"/>
    <property type="molecule type" value="Genomic_DNA"/>
</dbReference>
<organism evidence="2 3">
    <name type="scientific">Perkinsus olseni</name>
    <name type="common">Perkinsus atlanticus</name>
    <dbReference type="NCBI Taxonomy" id="32597"/>
    <lineage>
        <taxon>Eukaryota</taxon>
        <taxon>Sar</taxon>
        <taxon>Alveolata</taxon>
        <taxon>Perkinsozoa</taxon>
        <taxon>Perkinsea</taxon>
        <taxon>Perkinsida</taxon>
        <taxon>Perkinsidae</taxon>
        <taxon>Perkinsus</taxon>
    </lineage>
</organism>
<name>A0A7J6N9F2_PEROL</name>
<dbReference type="AlphaFoldDB" id="A0A7J6N9F2"/>
<evidence type="ECO:0000256" key="1">
    <source>
        <dbReference type="SAM" id="MobiDB-lite"/>
    </source>
</evidence>
<gene>
    <name evidence="2" type="ORF">FOZ63_022135</name>
</gene>
<evidence type="ECO:0000313" key="3">
    <source>
        <dbReference type="Proteomes" id="UP000553632"/>
    </source>
</evidence>
<feature type="region of interest" description="Disordered" evidence="1">
    <location>
        <begin position="140"/>
        <end position="172"/>
    </location>
</feature>
<feature type="non-terminal residue" evidence="2">
    <location>
        <position position="1"/>
    </location>
</feature>
<accession>A0A7J6N9F2</accession>
<dbReference type="Proteomes" id="UP000553632">
    <property type="component" value="Unassembled WGS sequence"/>
</dbReference>
<proteinExistence type="predicted"/>
<keyword evidence="3" id="KW-1185">Reference proteome</keyword>
<protein>
    <submittedName>
        <fullName evidence="2">Uncharacterized protein</fullName>
    </submittedName>
</protein>
<feature type="non-terminal residue" evidence="2">
    <location>
        <position position="172"/>
    </location>
</feature>
<evidence type="ECO:0000313" key="2">
    <source>
        <dbReference type="EMBL" id="KAF4680110.1"/>
    </source>
</evidence>